<comment type="similarity">
    <text evidence="1">Belongs to the short-chain dehydrogenases/reductases (SDR) family.</text>
</comment>
<dbReference type="PANTHER" id="PTHR42760">
    <property type="entry name" value="SHORT-CHAIN DEHYDROGENASES/REDUCTASES FAMILY MEMBER"/>
    <property type="match status" value="1"/>
</dbReference>
<dbReference type="InterPro" id="IPR036291">
    <property type="entry name" value="NAD(P)-bd_dom_sf"/>
</dbReference>
<evidence type="ECO:0000313" key="4">
    <source>
        <dbReference type="Proteomes" id="UP000249340"/>
    </source>
</evidence>
<dbReference type="FunFam" id="3.40.50.720:FF:000084">
    <property type="entry name" value="Short-chain dehydrogenase reductase"/>
    <property type="match status" value="1"/>
</dbReference>
<keyword evidence="4" id="KW-1185">Reference proteome</keyword>
<dbReference type="Proteomes" id="UP000249340">
    <property type="component" value="Chromosome"/>
</dbReference>
<evidence type="ECO:0000256" key="1">
    <source>
        <dbReference type="ARBA" id="ARBA00006484"/>
    </source>
</evidence>
<evidence type="ECO:0000313" key="3">
    <source>
        <dbReference type="EMBL" id="AXI81711.1"/>
    </source>
</evidence>
<evidence type="ECO:0000256" key="2">
    <source>
        <dbReference type="ARBA" id="ARBA00023002"/>
    </source>
</evidence>
<dbReference type="AlphaFoldDB" id="A0A345T6V6"/>
<protein>
    <submittedName>
        <fullName evidence="3">SDR family oxidoreductase</fullName>
    </submittedName>
</protein>
<dbReference type="PRINTS" id="PR00080">
    <property type="entry name" value="SDRFAMILY"/>
</dbReference>
<dbReference type="InterPro" id="IPR020904">
    <property type="entry name" value="Sc_DH/Rdtase_CS"/>
</dbReference>
<name>A0A345T6V6_9ACTN</name>
<dbReference type="RefSeq" id="WP_111491456.1">
    <property type="nucleotide sequence ID" value="NZ_CP031264.1"/>
</dbReference>
<proteinExistence type="inferred from homology"/>
<dbReference type="OrthoDB" id="9804774at2"/>
<reference evidence="4" key="1">
    <citation type="submission" date="2018-07" db="EMBL/GenBank/DDBJ databases">
        <title>Streptacidiphilus bronchialis DSM 106435 chromosome.</title>
        <authorList>
            <person name="Batra D."/>
            <person name="Gulvik C.A."/>
        </authorList>
    </citation>
    <scope>NUCLEOTIDE SEQUENCE [LARGE SCALE GENOMIC DNA]</scope>
    <source>
        <strain evidence="4">DSM 106435</strain>
    </source>
</reference>
<dbReference type="PRINTS" id="PR00081">
    <property type="entry name" value="GDHRDH"/>
</dbReference>
<keyword evidence="2" id="KW-0560">Oxidoreductase</keyword>
<dbReference type="PROSITE" id="PS00061">
    <property type="entry name" value="ADH_SHORT"/>
    <property type="match status" value="1"/>
</dbReference>
<dbReference type="Gene3D" id="3.40.50.720">
    <property type="entry name" value="NAD(P)-binding Rossmann-like Domain"/>
    <property type="match status" value="1"/>
</dbReference>
<accession>A0A345T6V6</accession>
<dbReference type="Pfam" id="PF13561">
    <property type="entry name" value="adh_short_C2"/>
    <property type="match status" value="1"/>
</dbReference>
<dbReference type="PANTHER" id="PTHR42760:SF133">
    <property type="entry name" value="3-OXOACYL-[ACYL-CARRIER-PROTEIN] REDUCTASE"/>
    <property type="match status" value="1"/>
</dbReference>
<dbReference type="EMBL" id="CP031264">
    <property type="protein sequence ID" value="AXI81711.1"/>
    <property type="molecule type" value="Genomic_DNA"/>
</dbReference>
<dbReference type="SUPFAM" id="SSF51735">
    <property type="entry name" value="NAD(P)-binding Rossmann-fold domains"/>
    <property type="match status" value="1"/>
</dbReference>
<dbReference type="KEGG" id="stri:C7M71_027545"/>
<dbReference type="CDD" id="cd05233">
    <property type="entry name" value="SDR_c"/>
    <property type="match status" value="1"/>
</dbReference>
<dbReference type="InterPro" id="IPR002347">
    <property type="entry name" value="SDR_fam"/>
</dbReference>
<dbReference type="GO" id="GO:0016616">
    <property type="term" value="F:oxidoreductase activity, acting on the CH-OH group of donors, NAD or NADP as acceptor"/>
    <property type="evidence" value="ECO:0007669"/>
    <property type="project" value="TreeGrafter"/>
</dbReference>
<sequence>MSTAPAAGVRIAGARAVVTGAASGIGRAVAERLRAEGAAVVGLDLRADPETVAVDVRDEGSVRAGFAEAVSRLGGAPTILVQSAGVFPVRPLDEVSVAEWRDTFDVNVLGTMLCARTAVGLARAAGHGLSIVNLSSIAAESSDWEEPCAAYAATKAGVGALTRAMAGEWAPYGVRVNAVAPGMIDTPMLRVMDDPAAGAETIRSSVPLARLGRAEEIASVVCFLASEGASYVTGTTVTADGGYRIR</sequence>
<organism evidence="3 4">
    <name type="scientific">Peterkaempfera bronchialis</name>
    <dbReference type="NCBI Taxonomy" id="2126346"/>
    <lineage>
        <taxon>Bacteria</taxon>
        <taxon>Bacillati</taxon>
        <taxon>Actinomycetota</taxon>
        <taxon>Actinomycetes</taxon>
        <taxon>Kitasatosporales</taxon>
        <taxon>Streptomycetaceae</taxon>
        <taxon>Peterkaempfera</taxon>
    </lineage>
</organism>
<gene>
    <name evidence="3" type="ORF">C7M71_027545</name>
</gene>